<dbReference type="Proteomes" id="UP001055811">
    <property type="component" value="Linkage Group LG05"/>
</dbReference>
<evidence type="ECO:0000313" key="1">
    <source>
        <dbReference type="EMBL" id="KAI3738451.1"/>
    </source>
</evidence>
<name>A0ACB9CW29_CICIN</name>
<organism evidence="1 2">
    <name type="scientific">Cichorium intybus</name>
    <name type="common">Chicory</name>
    <dbReference type="NCBI Taxonomy" id="13427"/>
    <lineage>
        <taxon>Eukaryota</taxon>
        <taxon>Viridiplantae</taxon>
        <taxon>Streptophyta</taxon>
        <taxon>Embryophyta</taxon>
        <taxon>Tracheophyta</taxon>
        <taxon>Spermatophyta</taxon>
        <taxon>Magnoliopsida</taxon>
        <taxon>eudicotyledons</taxon>
        <taxon>Gunneridae</taxon>
        <taxon>Pentapetalae</taxon>
        <taxon>asterids</taxon>
        <taxon>campanulids</taxon>
        <taxon>Asterales</taxon>
        <taxon>Asteraceae</taxon>
        <taxon>Cichorioideae</taxon>
        <taxon>Cichorieae</taxon>
        <taxon>Cichoriinae</taxon>
        <taxon>Cichorium</taxon>
    </lineage>
</organism>
<protein>
    <submittedName>
        <fullName evidence="1">Uncharacterized protein</fullName>
    </submittedName>
</protein>
<reference evidence="2" key="1">
    <citation type="journal article" date="2022" name="Mol. Ecol. Resour.">
        <title>The genomes of chicory, endive, great burdock and yacon provide insights into Asteraceae palaeo-polyploidization history and plant inulin production.</title>
        <authorList>
            <person name="Fan W."/>
            <person name="Wang S."/>
            <person name="Wang H."/>
            <person name="Wang A."/>
            <person name="Jiang F."/>
            <person name="Liu H."/>
            <person name="Zhao H."/>
            <person name="Xu D."/>
            <person name="Zhang Y."/>
        </authorList>
    </citation>
    <scope>NUCLEOTIDE SEQUENCE [LARGE SCALE GENOMIC DNA]</scope>
    <source>
        <strain evidence="2">cv. Punajuju</strain>
    </source>
</reference>
<proteinExistence type="predicted"/>
<gene>
    <name evidence="1" type="ORF">L2E82_28483</name>
</gene>
<sequence>MTRRLFPFRVLARGLSPFLKASLLAKLSALSRRRDVSQTGTPTPQLPHRDLLTTRSGRCWILQTVIHIISECHC</sequence>
<keyword evidence="2" id="KW-1185">Reference proteome</keyword>
<comment type="caution">
    <text evidence="1">The sequence shown here is derived from an EMBL/GenBank/DDBJ whole genome shotgun (WGS) entry which is preliminary data.</text>
</comment>
<accession>A0ACB9CW29</accession>
<reference evidence="1 2" key="2">
    <citation type="journal article" date="2022" name="Mol. Ecol. Resour.">
        <title>The genomes of chicory, endive, great burdock and yacon provide insights into Asteraceae paleo-polyploidization history and plant inulin production.</title>
        <authorList>
            <person name="Fan W."/>
            <person name="Wang S."/>
            <person name="Wang H."/>
            <person name="Wang A."/>
            <person name="Jiang F."/>
            <person name="Liu H."/>
            <person name="Zhao H."/>
            <person name="Xu D."/>
            <person name="Zhang Y."/>
        </authorList>
    </citation>
    <scope>NUCLEOTIDE SEQUENCE [LARGE SCALE GENOMIC DNA]</scope>
    <source>
        <strain evidence="2">cv. Punajuju</strain>
        <tissue evidence="1">Leaves</tissue>
    </source>
</reference>
<dbReference type="EMBL" id="CM042013">
    <property type="protein sequence ID" value="KAI3738451.1"/>
    <property type="molecule type" value="Genomic_DNA"/>
</dbReference>
<evidence type="ECO:0000313" key="2">
    <source>
        <dbReference type="Proteomes" id="UP001055811"/>
    </source>
</evidence>